<keyword evidence="6 7" id="KW-0961">Cell wall biogenesis/degradation</keyword>
<dbReference type="PANTHER" id="PTHR36699">
    <property type="entry name" value="LD-TRANSPEPTIDASE"/>
    <property type="match status" value="1"/>
</dbReference>
<feature type="active site" description="Proton donor/acceptor" evidence="7">
    <location>
        <position position="124"/>
    </location>
</feature>
<dbReference type="InterPro" id="IPR038063">
    <property type="entry name" value="Transpep_catalytic_dom"/>
</dbReference>
<evidence type="ECO:0000256" key="5">
    <source>
        <dbReference type="ARBA" id="ARBA00022984"/>
    </source>
</evidence>
<evidence type="ECO:0000256" key="3">
    <source>
        <dbReference type="ARBA" id="ARBA00022679"/>
    </source>
</evidence>
<evidence type="ECO:0000256" key="7">
    <source>
        <dbReference type="PROSITE-ProRule" id="PRU01373"/>
    </source>
</evidence>
<dbReference type="GO" id="GO:0009252">
    <property type="term" value="P:peptidoglycan biosynthetic process"/>
    <property type="evidence" value="ECO:0007669"/>
    <property type="project" value="UniProtKB-UniPathway"/>
</dbReference>
<keyword evidence="3" id="KW-0808">Transferase</keyword>
<dbReference type="OrthoDB" id="9809748at2"/>
<keyword evidence="5 7" id="KW-0573">Peptidoglycan synthesis</keyword>
<reference evidence="9 10" key="1">
    <citation type="submission" date="2016-10" db="EMBL/GenBank/DDBJ databases">
        <authorList>
            <person name="de Groot N.N."/>
        </authorList>
    </citation>
    <scope>NUCLEOTIDE SEQUENCE [LARGE SCALE GENOMIC DNA]</scope>
    <source>
        <strain evidence="9 10">DSM 29340</strain>
    </source>
</reference>
<evidence type="ECO:0000256" key="4">
    <source>
        <dbReference type="ARBA" id="ARBA00022960"/>
    </source>
</evidence>
<evidence type="ECO:0000256" key="6">
    <source>
        <dbReference type="ARBA" id="ARBA00023316"/>
    </source>
</evidence>
<dbReference type="GO" id="GO:0004180">
    <property type="term" value="F:carboxypeptidase activity"/>
    <property type="evidence" value="ECO:0007669"/>
    <property type="project" value="UniProtKB-ARBA"/>
</dbReference>
<dbReference type="CDD" id="cd16913">
    <property type="entry name" value="YkuD_like"/>
    <property type="match status" value="1"/>
</dbReference>
<comment type="pathway">
    <text evidence="1 7">Cell wall biogenesis; peptidoglycan biosynthesis.</text>
</comment>
<name>A0A1H6YNB1_9RHOB</name>
<evidence type="ECO:0000313" key="10">
    <source>
        <dbReference type="Proteomes" id="UP000199379"/>
    </source>
</evidence>
<organism evidence="9 10">
    <name type="scientific">Cribrihabitans marinus</name>
    <dbReference type="NCBI Taxonomy" id="1227549"/>
    <lineage>
        <taxon>Bacteria</taxon>
        <taxon>Pseudomonadati</taxon>
        <taxon>Pseudomonadota</taxon>
        <taxon>Alphaproteobacteria</taxon>
        <taxon>Rhodobacterales</taxon>
        <taxon>Paracoccaceae</taxon>
        <taxon>Cribrihabitans</taxon>
    </lineage>
</organism>
<sequence>MDRRAFGLGAVAMLGVSGCAGRSKFKSYNGPEVTSVVINKTDRRMYLLHHNQVLKEYRVDLGFAPSGHKQFRGDGRTPEGTYLIDRRNPNSSYHLSIGISYPNEVDMAFAEALGLEPGGDIFIHGEPNDSRQRRRARKRDWTAGCIAVKNDEIEEIYAMVRDGTVITLRP</sequence>
<dbReference type="Pfam" id="PF03734">
    <property type="entry name" value="YkuD"/>
    <property type="match status" value="1"/>
</dbReference>
<dbReference type="Gene3D" id="2.40.440.10">
    <property type="entry name" value="L,D-transpeptidase catalytic domain-like"/>
    <property type="match status" value="1"/>
</dbReference>
<gene>
    <name evidence="9" type="ORF">SAMN05444007_104325</name>
</gene>
<dbReference type="STRING" id="1227549.SAMN05444007_104325"/>
<dbReference type="GO" id="GO:0008360">
    <property type="term" value="P:regulation of cell shape"/>
    <property type="evidence" value="ECO:0007669"/>
    <property type="project" value="UniProtKB-UniRule"/>
</dbReference>
<dbReference type="GO" id="GO:0071555">
    <property type="term" value="P:cell wall organization"/>
    <property type="evidence" value="ECO:0007669"/>
    <property type="project" value="UniProtKB-UniRule"/>
</dbReference>
<dbReference type="PROSITE" id="PS52029">
    <property type="entry name" value="LD_TPASE"/>
    <property type="match status" value="1"/>
</dbReference>
<feature type="domain" description="L,D-TPase catalytic" evidence="8">
    <location>
        <begin position="34"/>
        <end position="169"/>
    </location>
</feature>
<dbReference type="PANTHER" id="PTHR36699:SF1">
    <property type="entry name" value="L,D-TRANSPEPTIDASE YAFK-RELATED"/>
    <property type="match status" value="1"/>
</dbReference>
<accession>A0A1H6YNB1</accession>
<evidence type="ECO:0000256" key="2">
    <source>
        <dbReference type="ARBA" id="ARBA00005992"/>
    </source>
</evidence>
<protein>
    <submittedName>
        <fullName evidence="9">L,D-transpeptidase catalytic domain</fullName>
    </submittedName>
</protein>
<dbReference type="SUPFAM" id="SSF141523">
    <property type="entry name" value="L,D-transpeptidase catalytic domain-like"/>
    <property type="match status" value="1"/>
</dbReference>
<dbReference type="EMBL" id="FNYD01000004">
    <property type="protein sequence ID" value="SEJ38740.1"/>
    <property type="molecule type" value="Genomic_DNA"/>
</dbReference>
<dbReference type="PROSITE" id="PS51257">
    <property type="entry name" value="PROKAR_LIPOPROTEIN"/>
    <property type="match status" value="1"/>
</dbReference>
<evidence type="ECO:0000313" key="9">
    <source>
        <dbReference type="EMBL" id="SEJ38740.1"/>
    </source>
</evidence>
<dbReference type="Proteomes" id="UP000199379">
    <property type="component" value="Unassembled WGS sequence"/>
</dbReference>
<feature type="active site" description="Nucleophile" evidence="7">
    <location>
        <position position="145"/>
    </location>
</feature>
<dbReference type="GO" id="GO:0016740">
    <property type="term" value="F:transferase activity"/>
    <property type="evidence" value="ECO:0007669"/>
    <property type="project" value="UniProtKB-KW"/>
</dbReference>
<keyword evidence="10" id="KW-1185">Reference proteome</keyword>
<dbReference type="InterPro" id="IPR005490">
    <property type="entry name" value="LD_TPept_cat_dom"/>
</dbReference>
<comment type="similarity">
    <text evidence="2">Belongs to the YkuD family.</text>
</comment>
<proteinExistence type="inferred from homology"/>
<dbReference type="UniPathway" id="UPA00219"/>
<evidence type="ECO:0000256" key="1">
    <source>
        <dbReference type="ARBA" id="ARBA00004752"/>
    </source>
</evidence>
<evidence type="ECO:0000259" key="8">
    <source>
        <dbReference type="PROSITE" id="PS52029"/>
    </source>
</evidence>
<keyword evidence="4 7" id="KW-0133">Cell shape</keyword>
<dbReference type="AlphaFoldDB" id="A0A1H6YNB1"/>
<dbReference type="RefSeq" id="WP_092365252.1">
    <property type="nucleotide sequence ID" value="NZ_BMGV01000004.1"/>
</dbReference>